<dbReference type="SUPFAM" id="SSF48403">
    <property type="entry name" value="Ankyrin repeat"/>
    <property type="match status" value="1"/>
</dbReference>
<comment type="caution">
    <text evidence="1">The sequence shown here is derived from an EMBL/GenBank/DDBJ whole genome shotgun (WGS) entry which is preliminary data.</text>
</comment>
<dbReference type="Pfam" id="PF12796">
    <property type="entry name" value="Ank_2"/>
    <property type="match status" value="1"/>
</dbReference>
<evidence type="ECO:0000313" key="2">
    <source>
        <dbReference type="Proteomes" id="UP000558688"/>
    </source>
</evidence>
<dbReference type="Gene3D" id="1.25.40.20">
    <property type="entry name" value="Ankyrin repeat-containing domain"/>
    <property type="match status" value="1"/>
</dbReference>
<dbReference type="AlphaFoldDB" id="A0A8H5ALU0"/>
<dbReference type="InterPro" id="IPR002110">
    <property type="entry name" value="Ankyrin_rpt"/>
</dbReference>
<sequence length="673" mass="76153">MYHQPSVTEVYVTFPTIFQHHWHFDYRNFHQMAELLGIVAGGAGLASLALQLVDGGQKLRQRYKNVKSLGVNISWLSEDIELIGKQLIQLETSADDIMQEQLGPIMMERCRDRSGQWKGELDELQALVTGLKQDISQYTIPPLIRRRYSLQPCLQIETVVDFNAPGFVIMEQLALEEIGWATAENMFKDLYKSCPGFVNQIDPLGRGYLEDGLPCPHKIDALLTRAIAFENIYRNEYGNTQPFDTTVNFLGQSALHMAVQQPSRVAQLLAAGHHVDQSDKYGGTPLLYAAAMDIPDKVMMLVENGANLLSSLSNCDPIICIVAGQQNWTLVWRIIDFAAASHPYLVPQLIKDLLVWTPEEVYHAAHHSKGQDGCVDFWSRVISKLGSPNFSFQDGKTLMHMARGVRSARALIKSGFNKFKQRKGDLLEHIASLHDPPLFRFAVANGGDAHLHSSWGWHILDMLLRDLARSDWDNLPKVLEILQGLLDNGVQVSSRDEWVCNCLTGGCVPGSKWFSIGPNLRLFAWLGILEKQRNMQEARNVSLALLRRMSFDQADLHHTYDTISHSDLVSDVDNNRFWDISEQISIDELKQKMEDLATKTYSELKIEVMVRLRVQKKMESNRWRLDYDLELAVVEFGVGLYRCGGDQFESWVPLLTQLTDVLLAEEESGALES</sequence>
<evidence type="ECO:0000313" key="1">
    <source>
        <dbReference type="EMBL" id="KAF5267047.1"/>
    </source>
</evidence>
<proteinExistence type="predicted"/>
<organism evidence="1 2">
    <name type="scientific">Fusarium oxysporum</name>
    <name type="common">Fusarium vascular wilt</name>
    <dbReference type="NCBI Taxonomy" id="5507"/>
    <lineage>
        <taxon>Eukaryota</taxon>
        <taxon>Fungi</taxon>
        <taxon>Dikarya</taxon>
        <taxon>Ascomycota</taxon>
        <taxon>Pezizomycotina</taxon>
        <taxon>Sordariomycetes</taxon>
        <taxon>Hypocreomycetidae</taxon>
        <taxon>Hypocreales</taxon>
        <taxon>Nectriaceae</taxon>
        <taxon>Fusarium</taxon>
        <taxon>Fusarium oxysporum species complex</taxon>
    </lineage>
</organism>
<reference evidence="1" key="1">
    <citation type="submission" date="2020-02" db="EMBL/GenBank/DDBJ databases">
        <title>Identification and distribution of gene clusters putatively required for synthesis of sphingolipid metabolism inhibitors in phylogenetically diverse species of the filamentous fungus Fusarium.</title>
        <authorList>
            <person name="Kim H.-S."/>
            <person name="Busman M."/>
            <person name="Brown D.W."/>
            <person name="Divon H."/>
            <person name="Uhlig S."/>
            <person name="Proctor R.H."/>
        </authorList>
    </citation>
    <scope>NUCLEOTIDE SEQUENCE [LARGE SCALE GENOMIC DNA]</scope>
    <source>
        <strain evidence="1">NRRL 39464</strain>
    </source>
</reference>
<name>A0A8H5ALU0_FUSOX</name>
<dbReference type="Proteomes" id="UP000558688">
    <property type="component" value="Unassembled WGS sequence"/>
</dbReference>
<gene>
    <name evidence="1" type="ORF">FOXYS1_2095</name>
</gene>
<protein>
    <recommendedName>
        <fullName evidence="3">Ankyrin</fullName>
    </recommendedName>
</protein>
<dbReference type="InterPro" id="IPR036770">
    <property type="entry name" value="Ankyrin_rpt-contain_sf"/>
</dbReference>
<evidence type="ECO:0008006" key="3">
    <source>
        <dbReference type="Google" id="ProtNLM"/>
    </source>
</evidence>
<accession>A0A8H5ALU0</accession>
<dbReference type="EMBL" id="JAAFOW010000315">
    <property type="protein sequence ID" value="KAF5267047.1"/>
    <property type="molecule type" value="Genomic_DNA"/>
</dbReference>